<dbReference type="InterPro" id="IPR025962">
    <property type="entry name" value="SdpI/YhfL"/>
</dbReference>
<reference evidence="3" key="1">
    <citation type="submission" date="2024-06" db="EMBL/GenBank/DDBJ databases">
        <title>Caulobacter inopinatus, sp. nov.</title>
        <authorList>
            <person name="Donachie S.P."/>
        </authorList>
    </citation>
    <scope>NUCLEOTIDE SEQUENCE</scope>
    <source>
        <strain evidence="3">73W</strain>
    </source>
</reference>
<dbReference type="PANTHER" id="PTHR37810:SF5">
    <property type="entry name" value="IMMUNITY PROTEIN SDPI"/>
    <property type="match status" value="1"/>
</dbReference>
<dbReference type="PIRSF" id="PIRSF038959">
    <property type="entry name" value="SdpI"/>
    <property type="match status" value="1"/>
</dbReference>
<keyword evidence="1" id="KW-1133">Transmembrane helix</keyword>
<dbReference type="InterPro" id="IPR026272">
    <property type="entry name" value="SdpI"/>
</dbReference>
<dbReference type="GO" id="GO:0009636">
    <property type="term" value="P:response to toxic substance"/>
    <property type="evidence" value="ECO:0007669"/>
    <property type="project" value="TreeGrafter"/>
</dbReference>
<evidence type="ECO:0000256" key="1">
    <source>
        <dbReference type="SAM" id="Phobius"/>
    </source>
</evidence>
<dbReference type="Pfam" id="PF13630">
    <property type="entry name" value="SdpI"/>
    <property type="match status" value="1"/>
</dbReference>
<accession>A0AB39KN91</accession>
<feature type="transmembrane region" description="Helical" evidence="1">
    <location>
        <begin position="200"/>
        <end position="217"/>
    </location>
</feature>
<gene>
    <name evidence="3" type="ORF">ABOZ73_09530</name>
</gene>
<feature type="transmembrane region" description="Helical" evidence="1">
    <location>
        <begin position="176"/>
        <end position="194"/>
    </location>
</feature>
<dbReference type="RefSeq" id="WP_369057923.1">
    <property type="nucleotide sequence ID" value="NZ_CP158375.1"/>
</dbReference>
<dbReference type="Pfam" id="PF07853">
    <property type="entry name" value="DUF1648"/>
    <property type="match status" value="1"/>
</dbReference>
<keyword evidence="1" id="KW-0472">Membrane</keyword>
<dbReference type="AlphaFoldDB" id="A0AB39KN91"/>
<sequence>MSKPEKTVRRMEVASVAVTILQIGTVAAVWFSGIDGPIPIHFNASGEADGWAPRQQVAILLAANTIIAAISLIVCSRIAHGPRVADYSPANWRSFTTGWMIGMVIPSLFAVFLAALGLGWTAPTDLEGPRWIQAFTGLILVVAGALIGKTSPNPFVGVRTYWSKRSRLAWDKSNRLAGRLFCLIGLAGVVSAPFSPAPMGVVALVVAMAFAAFWAVYESFRVWRTDPDRQP</sequence>
<feature type="transmembrane region" description="Helical" evidence="1">
    <location>
        <begin position="12"/>
        <end position="31"/>
    </location>
</feature>
<feature type="transmembrane region" description="Helical" evidence="1">
    <location>
        <begin position="99"/>
        <end position="120"/>
    </location>
</feature>
<keyword evidence="1" id="KW-0812">Transmembrane</keyword>
<organism evidence="3">
    <name type="scientific">Caulobacter sp. 73W</name>
    <dbReference type="NCBI Taxonomy" id="3161137"/>
    <lineage>
        <taxon>Bacteria</taxon>
        <taxon>Pseudomonadati</taxon>
        <taxon>Pseudomonadota</taxon>
        <taxon>Alphaproteobacteria</taxon>
        <taxon>Caulobacterales</taxon>
        <taxon>Caulobacteraceae</taxon>
        <taxon>Caulobacter</taxon>
    </lineage>
</organism>
<proteinExistence type="predicted"/>
<feature type="transmembrane region" description="Helical" evidence="1">
    <location>
        <begin position="57"/>
        <end position="79"/>
    </location>
</feature>
<evidence type="ECO:0000313" key="3">
    <source>
        <dbReference type="EMBL" id="XDO95070.1"/>
    </source>
</evidence>
<name>A0AB39KN91_9CAUL</name>
<dbReference type="EMBL" id="CP158375">
    <property type="protein sequence ID" value="XDO95070.1"/>
    <property type="molecule type" value="Genomic_DNA"/>
</dbReference>
<evidence type="ECO:0000259" key="2">
    <source>
        <dbReference type="Pfam" id="PF07853"/>
    </source>
</evidence>
<protein>
    <submittedName>
        <fullName evidence="3">SdpI family protein</fullName>
    </submittedName>
</protein>
<dbReference type="PANTHER" id="PTHR37810">
    <property type="entry name" value="IMMUNITY PROTEIN SDPI"/>
    <property type="match status" value="1"/>
</dbReference>
<feature type="transmembrane region" description="Helical" evidence="1">
    <location>
        <begin position="132"/>
        <end position="155"/>
    </location>
</feature>
<dbReference type="InterPro" id="IPR012867">
    <property type="entry name" value="DUF1648"/>
</dbReference>
<feature type="domain" description="DUF1648" evidence="2">
    <location>
        <begin position="19"/>
        <end position="62"/>
    </location>
</feature>